<dbReference type="Gene3D" id="3.40.50.1820">
    <property type="entry name" value="alpha/beta hydrolase"/>
    <property type="match status" value="1"/>
</dbReference>
<dbReference type="Gene3D" id="2.60.120.260">
    <property type="entry name" value="Galactose-binding domain-like"/>
    <property type="match status" value="1"/>
</dbReference>
<proteinExistence type="inferred from homology"/>
<keyword evidence="5" id="KW-0645">Protease</keyword>
<keyword evidence="9" id="KW-0472">Membrane</keyword>
<dbReference type="InterPro" id="IPR029058">
    <property type="entry name" value="AB_hydrolase_fold"/>
</dbReference>
<organism evidence="11 12">
    <name type="scientific">Chengkuizengella marina</name>
    <dbReference type="NCBI Taxonomy" id="2507566"/>
    <lineage>
        <taxon>Bacteria</taxon>
        <taxon>Bacillati</taxon>
        <taxon>Bacillota</taxon>
        <taxon>Bacilli</taxon>
        <taxon>Bacillales</taxon>
        <taxon>Paenibacillaceae</taxon>
        <taxon>Chengkuizengella</taxon>
    </lineage>
</organism>
<keyword evidence="9" id="KW-0812">Transmembrane</keyword>
<dbReference type="GO" id="GO:0004177">
    <property type="term" value="F:aminopeptidase activity"/>
    <property type="evidence" value="ECO:0007669"/>
    <property type="project" value="UniProtKB-KW"/>
</dbReference>
<evidence type="ECO:0000256" key="9">
    <source>
        <dbReference type="SAM" id="Phobius"/>
    </source>
</evidence>
<dbReference type="Pfam" id="PF02129">
    <property type="entry name" value="Peptidase_S15"/>
    <property type="match status" value="1"/>
</dbReference>
<feature type="domain" description="Xaa-Pro dipeptidyl-peptidase C-terminal" evidence="10">
    <location>
        <begin position="402"/>
        <end position="620"/>
    </location>
</feature>
<dbReference type="EMBL" id="SIJB01000012">
    <property type="protein sequence ID" value="NBI28200.1"/>
    <property type="molecule type" value="Genomic_DNA"/>
</dbReference>
<evidence type="ECO:0000256" key="5">
    <source>
        <dbReference type="ARBA" id="ARBA00022670"/>
    </source>
</evidence>
<gene>
    <name evidence="11" type="ORF">ERL59_04415</name>
</gene>
<evidence type="ECO:0000256" key="4">
    <source>
        <dbReference type="ARBA" id="ARBA00022438"/>
    </source>
</evidence>
<dbReference type="SUPFAM" id="SSF49785">
    <property type="entry name" value="Galactose-binding domain-like"/>
    <property type="match status" value="1"/>
</dbReference>
<evidence type="ECO:0000256" key="3">
    <source>
        <dbReference type="ARBA" id="ARBA00012463"/>
    </source>
</evidence>
<comment type="caution">
    <text evidence="11">The sequence shown here is derived from an EMBL/GenBank/DDBJ whole genome shotgun (WGS) entry which is preliminary data.</text>
</comment>
<comment type="catalytic activity">
    <reaction evidence="1">
        <text>Hydrolyzes Xaa-Pro-|- bonds to release unblocked, N-terminal dipeptides from substrates including Ala-Pro-|-p-nitroanilide and (sequentially) Tyr-Pro-|-Phe-Pro-|-Gly-Pro-|-Ile.</text>
        <dbReference type="EC" id="3.4.14.11"/>
    </reaction>
</comment>
<evidence type="ECO:0000256" key="1">
    <source>
        <dbReference type="ARBA" id="ARBA00000123"/>
    </source>
</evidence>
<dbReference type="GO" id="GO:0006508">
    <property type="term" value="P:proteolysis"/>
    <property type="evidence" value="ECO:0007669"/>
    <property type="project" value="UniProtKB-KW"/>
</dbReference>
<protein>
    <recommendedName>
        <fullName evidence="3">Xaa-Pro dipeptidyl-peptidase</fullName>
        <ecNumber evidence="3">3.4.14.11</ecNumber>
    </recommendedName>
    <alternativeName>
        <fullName evidence="8">X-prolyl-dipeptidyl aminopeptidase</fullName>
    </alternativeName>
</protein>
<keyword evidence="7" id="KW-0720">Serine protease</keyword>
<dbReference type="GO" id="GO:0008236">
    <property type="term" value="F:serine-type peptidase activity"/>
    <property type="evidence" value="ECO:0007669"/>
    <property type="project" value="UniProtKB-KW"/>
</dbReference>
<dbReference type="Proteomes" id="UP000448943">
    <property type="component" value="Unassembled WGS sequence"/>
</dbReference>
<evidence type="ECO:0000256" key="2">
    <source>
        <dbReference type="ARBA" id="ARBA00010819"/>
    </source>
</evidence>
<feature type="transmembrane region" description="Helical" evidence="9">
    <location>
        <begin position="7"/>
        <end position="27"/>
    </location>
</feature>
<dbReference type="SUPFAM" id="SSF53474">
    <property type="entry name" value="alpha/beta-Hydrolases"/>
    <property type="match status" value="1"/>
</dbReference>
<evidence type="ECO:0000256" key="6">
    <source>
        <dbReference type="ARBA" id="ARBA00022801"/>
    </source>
</evidence>
<dbReference type="GO" id="GO:0008239">
    <property type="term" value="F:dipeptidyl-peptidase activity"/>
    <property type="evidence" value="ECO:0007669"/>
    <property type="project" value="UniProtKB-EC"/>
</dbReference>
<keyword evidence="9" id="KW-1133">Transmembrane helix</keyword>
<dbReference type="EC" id="3.4.14.11" evidence="3"/>
<accession>A0A6N9Q1Q8</accession>
<evidence type="ECO:0000313" key="12">
    <source>
        <dbReference type="Proteomes" id="UP000448943"/>
    </source>
</evidence>
<keyword evidence="4" id="KW-0031">Aminopeptidase</keyword>
<keyword evidence="6" id="KW-0378">Hydrolase</keyword>
<comment type="similarity">
    <text evidence="2">Belongs to the peptidase S15 family.</text>
</comment>
<evidence type="ECO:0000313" key="11">
    <source>
        <dbReference type="EMBL" id="NBI28200.1"/>
    </source>
</evidence>
<name>A0A6N9Q1Q8_9BACL</name>
<reference evidence="11 12" key="1">
    <citation type="submission" date="2019-01" db="EMBL/GenBank/DDBJ databases">
        <title>Chengkuizengella sp. nov., isolated from deep-sea sediment of East Pacific Ocean.</title>
        <authorList>
            <person name="Yang J."/>
            <person name="Lai Q."/>
            <person name="Shao Z."/>
        </authorList>
    </citation>
    <scope>NUCLEOTIDE SEQUENCE [LARGE SCALE GENOMIC DNA]</scope>
    <source>
        <strain evidence="11 12">YPA3-1-1</strain>
    </source>
</reference>
<dbReference type="AlphaFoldDB" id="A0A6N9Q1Q8"/>
<dbReference type="RefSeq" id="WP_160644948.1">
    <property type="nucleotide sequence ID" value="NZ_SIJB01000012.1"/>
</dbReference>
<dbReference type="Gene3D" id="1.10.246.70">
    <property type="match status" value="1"/>
</dbReference>
<dbReference type="SMART" id="SM00939">
    <property type="entry name" value="PepX_C"/>
    <property type="match status" value="1"/>
</dbReference>
<evidence type="ECO:0000259" key="10">
    <source>
        <dbReference type="SMART" id="SM00939"/>
    </source>
</evidence>
<dbReference type="InterPro" id="IPR000383">
    <property type="entry name" value="Xaa-Pro-like_dom"/>
</dbReference>
<dbReference type="PRINTS" id="PR00923">
    <property type="entry name" value="LACTOPTASE"/>
</dbReference>
<evidence type="ECO:0000256" key="7">
    <source>
        <dbReference type="ARBA" id="ARBA00022825"/>
    </source>
</evidence>
<dbReference type="OrthoDB" id="319764at2"/>
<dbReference type="Pfam" id="PF08530">
    <property type="entry name" value="PepX_C"/>
    <property type="match status" value="1"/>
</dbReference>
<evidence type="ECO:0000256" key="8">
    <source>
        <dbReference type="ARBA" id="ARBA00030045"/>
    </source>
</evidence>
<dbReference type="InterPro" id="IPR008979">
    <property type="entry name" value="Galactose-bd-like_sf"/>
</dbReference>
<keyword evidence="12" id="KW-1185">Reference proteome</keyword>
<dbReference type="InterPro" id="IPR013736">
    <property type="entry name" value="Xaa-Pro_dipept_C"/>
</dbReference>
<dbReference type="InterPro" id="IPR008252">
    <property type="entry name" value="Pept_S15_Xpro"/>
</dbReference>
<dbReference type="NCBIfam" id="NF003780">
    <property type="entry name" value="PRK05371.1-1"/>
    <property type="match status" value="1"/>
</dbReference>
<sequence>MRKKSLVMIFSAIVLILFVMLLSYQSLYTNGNDQPQKDQEQAVADLNIQKDKESKKTINNRDNDNVEIQVKDRKTQPAYSYSDAIVESVFIETTIDSDNDGHVDRIHASIIRPKETDDGLKVPVIYEITPYMYGLNPLTFHDVNVELNAVDENGKAKGKPFSSSDFPGLYDDYFVPHGYAVVIAESIGTVRSDGCPSIGDKNEVLAASSVIDWLNGRANAFSENGEPVLANWTTGDVGMIGMSYNGTLDNGVAVTGIEGLKTIVPIAAISSWYDYYRANGAVVAPGGYQGEDTDILANAILTRENSELCNEVVDGLKNSQDRITGDYNEFWDHRNYLNEVKNIKASVFVVHGLNDWNVKTKQFSQWWDALGKNDVPRKLWLHQEGHKNPKSIRENEWYETLHKWFDYWLYDIDNGIMDEPMVDIQREDSSWEIEDNWPAEGAKSTTLYLNHNSSIQVGTVSLQSTSNNQKNAMTLIDDPMIQAEVLVSNPEESNPNRIVFMTNELIDRVRISGTPEVSILASLDQPVSNLTALLVDYSKTTSKIVTRGWMDPQNINDVNKSKPLDPNKNYTFTWDMQPDDYVFEEGHRIGIVFIASDYEYTLRPPAGNKLTLFPQKSKVILPVVGGSDAFKW</sequence>